<evidence type="ECO:0000313" key="4">
    <source>
        <dbReference type="Proteomes" id="UP001057474"/>
    </source>
</evidence>
<dbReference type="EMBL" id="CP071529">
    <property type="protein sequence ID" value="USQ15609.1"/>
    <property type="molecule type" value="Genomic_DNA"/>
</dbReference>
<dbReference type="RefSeq" id="WP_407659013.1">
    <property type="nucleotide sequence ID" value="NZ_CP071529.1"/>
</dbReference>
<dbReference type="EMBL" id="CP071528">
    <property type="protein sequence ID" value="USQ15238.1"/>
    <property type="molecule type" value="Genomic_DNA"/>
</dbReference>
<dbReference type="InterPro" id="IPR007069">
    <property type="entry name" value="Transposase_32"/>
</dbReference>
<dbReference type="Proteomes" id="UP001057474">
    <property type="component" value="Plasmid pLlyPCM2298_2"/>
</dbReference>
<accession>A0ABY4YC53</accession>
<evidence type="ECO:0000313" key="2">
    <source>
        <dbReference type="EMBL" id="USQ15238.1"/>
    </source>
</evidence>
<protein>
    <submittedName>
        <fullName evidence="2">Transposase</fullName>
    </submittedName>
</protein>
<reference evidence="2" key="1">
    <citation type="submission" date="2021-03" db="EMBL/GenBank/DDBJ databases">
        <title>Legionella lytica PCM 2298.</title>
        <authorList>
            <person name="Koper P."/>
        </authorList>
    </citation>
    <scope>NUCLEOTIDE SEQUENCE</scope>
    <source>
        <strain evidence="2">PCM 2298</strain>
        <plasmid evidence="2">pLlyPCM2298_1</plasmid>
        <plasmid evidence="3">pLlyPCM2298_2</plasmid>
    </source>
</reference>
<sequence length="57" mass="6567">MALHTFGRTLNWHVHLHVSVTQSGLTKEQQLKSLFFKNSTIYIPFWGKFILGSIPLP</sequence>
<geneLocation type="plasmid" evidence="2 4">
    <name>pLlyPCM2298_1</name>
</geneLocation>
<feature type="domain" description="Transposase IS801/IS1294" evidence="1">
    <location>
        <begin position="1"/>
        <end position="48"/>
    </location>
</feature>
<evidence type="ECO:0000313" key="3">
    <source>
        <dbReference type="EMBL" id="USQ15609.1"/>
    </source>
</evidence>
<name>A0ABY4YC53_9GAMM</name>
<dbReference type="Pfam" id="PF04986">
    <property type="entry name" value="Y2_Tnp"/>
    <property type="match status" value="1"/>
</dbReference>
<geneLocation type="plasmid" evidence="3 4">
    <name>pLlyPCM2298_2</name>
</geneLocation>
<proteinExistence type="predicted"/>
<evidence type="ECO:0000259" key="1">
    <source>
        <dbReference type="Pfam" id="PF04986"/>
    </source>
</evidence>
<organism evidence="2 4">
    <name type="scientific">Legionella lytica</name>
    <dbReference type="NCBI Taxonomy" id="96232"/>
    <lineage>
        <taxon>Bacteria</taxon>
        <taxon>Pseudomonadati</taxon>
        <taxon>Pseudomonadota</taxon>
        <taxon>Gammaproteobacteria</taxon>
        <taxon>Legionellales</taxon>
        <taxon>Legionellaceae</taxon>
        <taxon>Legionella</taxon>
    </lineage>
</organism>
<keyword evidence="2" id="KW-0614">Plasmid</keyword>
<gene>
    <name evidence="2" type="ORF">J2N86_14835</name>
    <name evidence="3" type="ORF">J2N86_15805</name>
</gene>
<dbReference type="Proteomes" id="UP001057474">
    <property type="component" value="Plasmid pLlyPCM2298_1"/>
</dbReference>
<keyword evidence="4" id="KW-1185">Reference proteome</keyword>